<protein>
    <submittedName>
        <fullName evidence="2">Uncharacterized protein</fullName>
    </submittedName>
</protein>
<dbReference type="HOGENOM" id="CLU_2183792_0_0_1"/>
<organism evidence="2 3">
    <name type="scientific">Colletotrichum sublineola</name>
    <name type="common">Sorghum anthracnose fungus</name>
    <dbReference type="NCBI Taxonomy" id="1173701"/>
    <lineage>
        <taxon>Eukaryota</taxon>
        <taxon>Fungi</taxon>
        <taxon>Dikarya</taxon>
        <taxon>Ascomycota</taxon>
        <taxon>Pezizomycotina</taxon>
        <taxon>Sordariomycetes</taxon>
        <taxon>Hypocreomycetidae</taxon>
        <taxon>Glomerellales</taxon>
        <taxon>Glomerellaceae</taxon>
        <taxon>Colletotrichum</taxon>
        <taxon>Colletotrichum graminicola species complex</taxon>
    </lineage>
</organism>
<dbReference type="Proteomes" id="UP000027238">
    <property type="component" value="Unassembled WGS sequence"/>
</dbReference>
<evidence type="ECO:0000313" key="3">
    <source>
        <dbReference type="Proteomes" id="UP000027238"/>
    </source>
</evidence>
<evidence type="ECO:0000313" key="2">
    <source>
        <dbReference type="EMBL" id="KDN69023.1"/>
    </source>
</evidence>
<gene>
    <name evidence="2" type="ORF">CSUB01_10588</name>
</gene>
<dbReference type="AlphaFoldDB" id="A0A066XIK3"/>
<name>A0A066XIK3_COLSU</name>
<dbReference type="EMBL" id="JMSE01000578">
    <property type="protein sequence ID" value="KDN69023.1"/>
    <property type="molecule type" value="Genomic_DNA"/>
</dbReference>
<comment type="caution">
    <text evidence="2">The sequence shown here is derived from an EMBL/GenBank/DDBJ whole genome shotgun (WGS) entry which is preliminary data.</text>
</comment>
<feature type="compositionally biased region" description="Basic and acidic residues" evidence="1">
    <location>
        <begin position="31"/>
        <end position="57"/>
    </location>
</feature>
<feature type="region of interest" description="Disordered" evidence="1">
    <location>
        <begin position="1"/>
        <end position="82"/>
    </location>
</feature>
<evidence type="ECO:0000256" key="1">
    <source>
        <dbReference type="SAM" id="MobiDB-lite"/>
    </source>
</evidence>
<reference evidence="3" key="1">
    <citation type="journal article" date="2014" name="Genome Announc.">
        <title>Draft genome sequence of Colletotrichum sublineola, a destructive pathogen of cultivated sorghum.</title>
        <authorList>
            <person name="Baroncelli R."/>
            <person name="Sanz-Martin J.M."/>
            <person name="Rech G.E."/>
            <person name="Sukno S.A."/>
            <person name="Thon M.R."/>
        </authorList>
    </citation>
    <scope>NUCLEOTIDE SEQUENCE [LARGE SCALE GENOMIC DNA]</scope>
    <source>
        <strain evidence="3">TX430BB</strain>
    </source>
</reference>
<proteinExistence type="predicted"/>
<keyword evidence="3" id="KW-1185">Reference proteome</keyword>
<accession>A0A066XIK3</accession>
<sequence length="109" mass="12101">MIITTTPRYGRDGLTSLPFTPIPPTPCMNIEQREREPHESSCDDRTWPDKLRAEQNRSRRTWSTVTGPVVGSRTGSEQRGSAYRHHTVASHFPIVAAAAWTPVGDADAT</sequence>